<comment type="subcellular location">
    <subcellularLocation>
        <location evidence="1 9">Cell membrane</location>
        <topology evidence="1 9">Multi-pass membrane protein</topology>
    </subcellularLocation>
</comment>
<name>A0AA34WD99_BORHD</name>
<sequence length="353" mass="40182">MNRMNEYEKQDTCVEIQTANKRAWLRFKENKLAFISIFIIGFYILIAILRPILPTYKYYTQIVEHADLPPSLKYAGELWYEKELNFIKRLAAKEKREINEEEKAKLEEIKRKIETDVQKIDGKEIKIHKRIYLLGTDSLGRDLLARIIQGSQISISVGFIGAFISMIIGTIIGAVAGFFGGIIDRIITKIIEILYVLPTLLVIITLMTIMERNVIGLFIAISIISWLTIARIVRGQVKSLATSEFIQVARTLGATNSRMIFKHLIPNSFGMIVIITTMNVPSFIMLESFLSFLGLGISAPMTSWGELIKNGIPTFIEYPWKIFIPATVMTIFLLFMNFLGDGLRDAFDPKDNL</sequence>
<feature type="coiled-coil region" evidence="10">
    <location>
        <begin position="84"/>
        <end position="119"/>
    </location>
</feature>
<reference evidence="13" key="1">
    <citation type="submission" date="2004-12" db="EMBL/GenBank/DDBJ databases">
        <title>The genome sequence of Borrelia hermsii and Borrelia turicatae: comparative analysis of two agents of endemic N. America relapsing fever.</title>
        <authorList>
            <person name="Porcella S.F."/>
            <person name="Raffel S.J."/>
            <person name="Schrumpf M.E."/>
            <person name="Montgomery B."/>
            <person name="Smith T."/>
            <person name="Schwan T.G."/>
        </authorList>
    </citation>
    <scope>NUCLEOTIDE SEQUENCE [LARGE SCALE GENOMIC DNA]</scope>
    <source>
        <strain evidence="13">HS1 / DAH</strain>
    </source>
</reference>
<dbReference type="GO" id="GO:0015833">
    <property type="term" value="P:peptide transport"/>
    <property type="evidence" value="ECO:0007669"/>
    <property type="project" value="UniProtKB-KW"/>
</dbReference>
<evidence type="ECO:0000256" key="6">
    <source>
        <dbReference type="ARBA" id="ARBA00022927"/>
    </source>
</evidence>
<feature type="transmembrane region" description="Helical" evidence="9">
    <location>
        <begin position="318"/>
        <end position="340"/>
    </location>
</feature>
<evidence type="ECO:0000256" key="2">
    <source>
        <dbReference type="ARBA" id="ARBA00022448"/>
    </source>
</evidence>
<evidence type="ECO:0000256" key="7">
    <source>
        <dbReference type="ARBA" id="ARBA00022989"/>
    </source>
</evidence>
<feature type="transmembrane region" description="Helical" evidence="9">
    <location>
        <begin position="215"/>
        <end position="233"/>
    </location>
</feature>
<dbReference type="CDD" id="cd06261">
    <property type="entry name" value="TM_PBP2"/>
    <property type="match status" value="1"/>
</dbReference>
<feature type="transmembrane region" description="Helical" evidence="9">
    <location>
        <begin position="269"/>
        <end position="298"/>
    </location>
</feature>
<dbReference type="InterPro" id="IPR025966">
    <property type="entry name" value="OppC_N"/>
</dbReference>
<protein>
    <submittedName>
        <fullName evidence="12">Oligopeptide transport system permease protein OppC</fullName>
    </submittedName>
</protein>
<keyword evidence="2 9" id="KW-0813">Transport</keyword>
<feature type="transmembrane region" description="Helical" evidence="9">
    <location>
        <begin position="32"/>
        <end position="53"/>
    </location>
</feature>
<dbReference type="Pfam" id="PF12911">
    <property type="entry name" value="OppC_N"/>
    <property type="match status" value="1"/>
</dbReference>
<dbReference type="EMBL" id="CP000048">
    <property type="protein sequence ID" value="AAX16846.1"/>
    <property type="molecule type" value="Genomic_DNA"/>
</dbReference>
<keyword evidence="4 9" id="KW-0812">Transmembrane</keyword>
<dbReference type="Proteomes" id="UP000008834">
    <property type="component" value="Chromosome"/>
</dbReference>
<dbReference type="InterPro" id="IPR000515">
    <property type="entry name" value="MetI-like"/>
</dbReference>
<dbReference type="GO" id="GO:0005886">
    <property type="term" value="C:plasma membrane"/>
    <property type="evidence" value="ECO:0007669"/>
    <property type="project" value="UniProtKB-SubCell"/>
</dbReference>
<organism evidence="12 13">
    <name type="scientific">Borrelia hermsii (strain HS1 / DAH)</name>
    <dbReference type="NCBI Taxonomy" id="314723"/>
    <lineage>
        <taxon>Bacteria</taxon>
        <taxon>Pseudomonadati</taxon>
        <taxon>Spirochaetota</taxon>
        <taxon>Spirochaetia</taxon>
        <taxon>Spirochaetales</taxon>
        <taxon>Borreliaceae</taxon>
        <taxon>Borrelia</taxon>
    </lineage>
</organism>
<keyword evidence="5" id="KW-0571">Peptide transport</keyword>
<feature type="domain" description="ABC transmembrane type-1" evidence="11">
    <location>
        <begin position="151"/>
        <end position="340"/>
    </location>
</feature>
<dbReference type="GO" id="GO:0015031">
    <property type="term" value="P:protein transport"/>
    <property type="evidence" value="ECO:0007669"/>
    <property type="project" value="UniProtKB-KW"/>
</dbReference>
<feature type="transmembrane region" description="Helical" evidence="9">
    <location>
        <begin position="159"/>
        <end position="183"/>
    </location>
</feature>
<dbReference type="SUPFAM" id="SSF161098">
    <property type="entry name" value="MetI-like"/>
    <property type="match status" value="1"/>
</dbReference>
<dbReference type="InterPro" id="IPR035906">
    <property type="entry name" value="MetI-like_sf"/>
</dbReference>
<keyword evidence="8 9" id="KW-0472">Membrane</keyword>
<evidence type="ECO:0000256" key="4">
    <source>
        <dbReference type="ARBA" id="ARBA00022692"/>
    </source>
</evidence>
<evidence type="ECO:0000256" key="8">
    <source>
        <dbReference type="ARBA" id="ARBA00023136"/>
    </source>
</evidence>
<evidence type="ECO:0000256" key="9">
    <source>
        <dbReference type="RuleBase" id="RU363032"/>
    </source>
</evidence>
<evidence type="ECO:0000313" key="12">
    <source>
        <dbReference type="EMBL" id="AAX16846.1"/>
    </source>
</evidence>
<dbReference type="Gene3D" id="1.10.3720.10">
    <property type="entry name" value="MetI-like"/>
    <property type="match status" value="1"/>
</dbReference>
<evidence type="ECO:0000313" key="13">
    <source>
        <dbReference type="Proteomes" id="UP000008834"/>
    </source>
</evidence>
<evidence type="ECO:0000256" key="5">
    <source>
        <dbReference type="ARBA" id="ARBA00022856"/>
    </source>
</evidence>
<dbReference type="KEGG" id="bhr:BH0333"/>
<accession>A0AA34WD99</accession>
<dbReference type="AlphaFoldDB" id="A0AA34WD99"/>
<dbReference type="PANTHER" id="PTHR43386:SF24">
    <property type="entry name" value="OLIGOPEPTIDE TRANSPORT SYSTEM PERMEASE PROTEIN AMID"/>
    <property type="match status" value="1"/>
</dbReference>
<proteinExistence type="inferred from homology"/>
<dbReference type="Pfam" id="PF00528">
    <property type="entry name" value="BPD_transp_1"/>
    <property type="match status" value="1"/>
</dbReference>
<evidence type="ECO:0000256" key="10">
    <source>
        <dbReference type="SAM" id="Coils"/>
    </source>
</evidence>
<evidence type="ECO:0000259" key="11">
    <source>
        <dbReference type="PROSITE" id="PS50928"/>
    </source>
</evidence>
<keyword evidence="10" id="KW-0175">Coiled coil</keyword>
<dbReference type="PROSITE" id="PS50928">
    <property type="entry name" value="ABC_TM1"/>
    <property type="match status" value="1"/>
</dbReference>
<feature type="transmembrane region" description="Helical" evidence="9">
    <location>
        <begin position="190"/>
        <end position="209"/>
    </location>
</feature>
<dbReference type="GO" id="GO:0055085">
    <property type="term" value="P:transmembrane transport"/>
    <property type="evidence" value="ECO:0007669"/>
    <property type="project" value="InterPro"/>
</dbReference>
<evidence type="ECO:0000256" key="1">
    <source>
        <dbReference type="ARBA" id="ARBA00004651"/>
    </source>
</evidence>
<comment type="similarity">
    <text evidence="9">Belongs to the binding-protein-dependent transport system permease family.</text>
</comment>
<dbReference type="InterPro" id="IPR050366">
    <property type="entry name" value="BP-dependent_transpt_permease"/>
</dbReference>
<keyword evidence="3" id="KW-1003">Cell membrane</keyword>
<keyword evidence="6" id="KW-0653">Protein transport</keyword>
<dbReference type="PANTHER" id="PTHR43386">
    <property type="entry name" value="OLIGOPEPTIDE TRANSPORT SYSTEM PERMEASE PROTEIN APPC"/>
    <property type="match status" value="1"/>
</dbReference>
<keyword evidence="7 9" id="KW-1133">Transmembrane helix</keyword>
<evidence type="ECO:0000256" key="3">
    <source>
        <dbReference type="ARBA" id="ARBA00022475"/>
    </source>
</evidence>
<gene>
    <name evidence="12" type="ordered locus">BH0333</name>
</gene>